<name>A0ABT0UX01_9ACTN</name>
<protein>
    <submittedName>
        <fullName evidence="2">Uncharacterized protein</fullName>
    </submittedName>
</protein>
<feature type="region of interest" description="Disordered" evidence="1">
    <location>
        <begin position="1"/>
        <end position="55"/>
    </location>
</feature>
<accession>A0ABT0UX01</accession>
<evidence type="ECO:0000313" key="2">
    <source>
        <dbReference type="EMBL" id="MCM2392630.1"/>
    </source>
</evidence>
<dbReference type="EMBL" id="JAMQAW010000042">
    <property type="protein sequence ID" value="MCM2392630.1"/>
    <property type="molecule type" value="Genomic_DNA"/>
</dbReference>
<reference evidence="2" key="1">
    <citation type="submission" date="2022-06" db="EMBL/GenBank/DDBJ databases">
        <title>Genome public.</title>
        <authorList>
            <person name="Sun Q."/>
        </authorList>
    </citation>
    <scope>NUCLEOTIDE SEQUENCE</scope>
    <source>
        <strain evidence="2">CWNU-1</strain>
    </source>
</reference>
<sequence length="55" mass="6022">MSAPDPVDFMAAQPAGELRPNGQPRPECSESDPCEPCWQDQQEEGDAIESSMSLR</sequence>
<dbReference type="RefSeq" id="WP_250922956.1">
    <property type="nucleotide sequence ID" value="NZ_JAMQAW010000042.1"/>
</dbReference>
<evidence type="ECO:0000256" key="1">
    <source>
        <dbReference type="SAM" id="MobiDB-lite"/>
    </source>
</evidence>
<proteinExistence type="predicted"/>
<evidence type="ECO:0000313" key="3">
    <source>
        <dbReference type="Proteomes" id="UP001431429"/>
    </source>
</evidence>
<gene>
    <name evidence="2" type="ORF">NBG84_30830</name>
</gene>
<organism evidence="2 3">
    <name type="scientific">Streptomyces albipurpureus</name>
    <dbReference type="NCBI Taxonomy" id="2897419"/>
    <lineage>
        <taxon>Bacteria</taxon>
        <taxon>Bacillati</taxon>
        <taxon>Actinomycetota</taxon>
        <taxon>Actinomycetes</taxon>
        <taxon>Kitasatosporales</taxon>
        <taxon>Streptomycetaceae</taxon>
        <taxon>Streptomyces</taxon>
    </lineage>
</organism>
<comment type="caution">
    <text evidence="2">The sequence shown here is derived from an EMBL/GenBank/DDBJ whole genome shotgun (WGS) entry which is preliminary data.</text>
</comment>
<keyword evidence="3" id="KW-1185">Reference proteome</keyword>
<dbReference type="Proteomes" id="UP001431429">
    <property type="component" value="Unassembled WGS sequence"/>
</dbReference>